<dbReference type="GO" id="GO:0008270">
    <property type="term" value="F:zinc ion binding"/>
    <property type="evidence" value="ECO:0007669"/>
    <property type="project" value="InterPro"/>
</dbReference>
<name>A0A371CNG5_9APHY</name>
<gene>
    <name evidence="2" type="ORF">OH76DRAFT_180832</name>
</gene>
<dbReference type="GO" id="GO:0000981">
    <property type="term" value="F:DNA-binding transcription factor activity, RNA polymerase II-specific"/>
    <property type="evidence" value="ECO:0007669"/>
    <property type="project" value="InterPro"/>
</dbReference>
<dbReference type="InterPro" id="IPR001138">
    <property type="entry name" value="Zn2Cys6_DnaBD"/>
</dbReference>
<feature type="domain" description="Zn(2)-C6 fungal-type" evidence="1">
    <location>
        <begin position="335"/>
        <end position="363"/>
    </location>
</feature>
<accession>A0A371CNG5</accession>
<evidence type="ECO:0000259" key="1">
    <source>
        <dbReference type="PROSITE" id="PS50048"/>
    </source>
</evidence>
<evidence type="ECO:0000313" key="3">
    <source>
        <dbReference type="Proteomes" id="UP000256964"/>
    </source>
</evidence>
<reference evidence="2 3" key="1">
    <citation type="journal article" date="2018" name="Biotechnol. Biofuels">
        <title>Integrative visual omics of the white-rot fungus Polyporus brumalis exposes the biotechnological potential of its oxidative enzymes for delignifying raw plant biomass.</title>
        <authorList>
            <person name="Miyauchi S."/>
            <person name="Rancon A."/>
            <person name="Drula E."/>
            <person name="Hage H."/>
            <person name="Chaduli D."/>
            <person name="Favel A."/>
            <person name="Grisel S."/>
            <person name="Henrissat B."/>
            <person name="Herpoel-Gimbert I."/>
            <person name="Ruiz-Duenas F.J."/>
            <person name="Chevret D."/>
            <person name="Hainaut M."/>
            <person name="Lin J."/>
            <person name="Wang M."/>
            <person name="Pangilinan J."/>
            <person name="Lipzen A."/>
            <person name="Lesage-Meessen L."/>
            <person name="Navarro D."/>
            <person name="Riley R."/>
            <person name="Grigoriev I.V."/>
            <person name="Zhou S."/>
            <person name="Raouche S."/>
            <person name="Rosso M.N."/>
        </authorList>
    </citation>
    <scope>NUCLEOTIDE SEQUENCE [LARGE SCALE GENOMIC DNA]</scope>
    <source>
        <strain evidence="2 3">BRFM 1820</strain>
    </source>
</reference>
<protein>
    <recommendedName>
        <fullName evidence="1">Zn(2)-C6 fungal-type domain-containing protein</fullName>
    </recommendedName>
</protein>
<proteinExistence type="predicted"/>
<dbReference type="InterPro" id="IPR009057">
    <property type="entry name" value="Homeodomain-like_sf"/>
</dbReference>
<dbReference type="SUPFAM" id="SSF46689">
    <property type="entry name" value="Homeodomain-like"/>
    <property type="match status" value="1"/>
</dbReference>
<dbReference type="OrthoDB" id="4525710at2759"/>
<organism evidence="2 3">
    <name type="scientific">Lentinus brumalis</name>
    <dbReference type="NCBI Taxonomy" id="2498619"/>
    <lineage>
        <taxon>Eukaryota</taxon>
        <taxon>Fungi</taxon>
        <taxon>Dikarya</taxon>
        <taxon>Basidiomycota</taxon>
        <taxon>Agaricomycotina</taxon>
        <taxon>Agaricomycetes</taxon>
        <taxon>Polyporales</taxon>
        <taxon>Polyporaceae</taxon>
        <taxon>Lentinus</taxon>
    </lineage>
</organism>
<dbReference type="InterPro" id="IPR036864">
    <property type="entry name" value="Zn2-C6_fun-type_DNA-bd_sf"/>
</dbReference>
<sequence>MALASHSLTHPLPVTMSMPYDCRHNSFSTHNHTSTNSSYSPRNDWADLQPLPHPDFAGTRAPTAAISFAPPQAVQSTSPTAAVPGGWFSTTGGVHAAFSGVNDFPCGLHSGTQMNASNSQNLYGYAGEHGQAIVAPGQYLLSNPPATRSGTNDFPGGSLQAASEVGMYASAYDPWLQERQVPSRSALPIQAPSSESRAAATESTEEYLKNFYTTRSKTPTPKQLFEIRNHTKLFIEVIEAWFADQRSRDHHCYPKFQRQITPDIKKVFEAYMDTHGPCIPSAAECNRLSRELGIETKNLYHWFSANVAKRRRKDQGLEEVAGTSANSASGRVSIACLDCHDKKRRCDEHRPCSACEARGLLCTGR</sequence>
<dbReference type="InterPro" id="IPR017970">
    <property type="entry name" value="Homeobox_CS"/>
</dbReference>
<dbReference type="PROSITE" id="PS00027">
    <property type="entry name" value="HOMEOBOX_1"/>
    <property type="match status" value="1"/>
</dbReference>
<dbReference type="PROSITE" id="PS00463">
    <property type="entry name" value="ZN2_CY6_FUNGAL_1"/>
    <property type="match status" value="1"/>
</dbReference>
<dbReference type="SUPFAM" id="SSF57701">
    <property type="entry name" value="Zn2/Cys6 DNA-binding domain"/>
    <property type="match status" value="1"/>
</dbReference>
<dbReference type="Gene3D" id="1.10.10.60">
    <property type="entry name" value="Homeodomain-like"/>
    <property type="match status" value="1"/>
</dbReference>
<dbReference type="AlphaFoldDB" id="A0A371CNG5"/>
<keyword evidence="3" id="KW-1185">Reference proteome</keyword>
<evidence type="ECO:0000313" key="2">
    <source>
        <dbReference type="EMBL" id="RDX41802.1"/>
    </source>
</evidence>
<dbReference type="PROSITE" id="PS50048">
    <property type="entry name" value="ZN2_CY6_FUNGAL_2"/>
    <property type="match status" value="1"/>
</dbReference>
<dbReference type="CDD" id="cd00067">
    <property type="entry name" value="GAL4"/>
    <property type="match status" value="1"/>
</dbReference>
<dbReference type="Gene3D" id="4.10.240.10">
    <property type="entry name" value="Zn(2)-C6 fungal-type DNA-binding domain"/>
    <property type="match status" value="1"/>
</dbReference>
<dbReference type="Proteomes" id="UP000256964">
    <property type="component" value="Unassembled WGS sequence"/>
</dbReference>
<dbReference type="Pfam" id="PF00172">
    <property type="entry name" value="Zn_clus"/>
    <property type="match status" value="1"/>
</dbReference>
<dbReference type="EMBL" id="KZ857501">
    <property type="protein sequence ID" value="RDX41802.1"/>
    <property type="molecule type" value="Genomic_DNA"/>
</dbReference>